<dbReference type="Proteomes" id="UP000077266">
    <property type="component" value="Unassembled WGS sequence"/>
</dbReference>
<dbReference type="AlphaFoldDB" id="A0A165Z4R7"/>
<organism evidence="3 4">
    <name type="scientific">Exidia glandulosa HHB12029</name>
    <dbReference type="NCBI Taxonomy" id="1314781"/>
    <lineage>
        <taxon>Eukaryota</taxon>
        <taxon>Fungi</taxon>
        <taxon>Dikarya</taxon>
        <taxon>Basidiomycota</taxon>
        <taxon>Agaricomycotina</taxon>
        <taxon>Agaricomycetes</taxon>
        <taxon>Auriculariales</taxon>
        <taxon>Exidiaceae</taxon>
        <taxon>Exidia</taxon>
    </lineage>
</organism>
<feature type="region of interest" description="Disordered" evidence="1">
    <location>
        <begin position="1"/>
        <end position="156"/>
    </location>
</feature>
<evidence type="ECO:0000313" key="4">
    <source>
        <dbReference type="Proteomes" id="UP000077266"/>
    </source>
</evidence>
<feature type="domain" description="DUF6532" evidence="2">
    <location>
        <begin position="278"/>
        <end position="498"/>
    </location>
</feature>
<evidence type="ECO:0000256" key="1">
    <source>
        <dbReference type="SAM" id="MobiDB-lite"/>
    </source>
</evidence>
<feature type="compositionally biased region" description="Low complexity" evidence="1">
    <location>
        <begin position="200"/>
        <end position="209"/>
    </location>
</feature>
<dbReference type="EMBL" id="KV426639">
    <property type="protein sequence ID" value="KZV79319.1"/>
    <property type="molecule type" value="Genomic_DNA"/>
</dbReference>
<dbReference type="Pfam" id="PF20149">
    <property type="entry name" value="DUF6532"/>
    <property type="match status" value="1"/>
</dbReference>
<sequence>MPRGKSKKRTADDMDEPASTSTVNVKKLSKKQKDAVLAQLMREKKSTAAADKAKKRTKEKKAEEDAEHQYQASLSAQAPPSKKSRTASSARSALTSSSSPIVTVATTTTTPKSQAPVRTRLRSVSAEPDEDDEIRSVDGYESGNGVRYALDPSLPGVVPSDDELLNARKGRLPKGSAAPAAVLGVKEKVAKGTAAITIGAAQLLSSSTSKNKKTPLKPMSISSDNSSNSSSSESDASDGPTSDVGQHTPYKRPTPPPGKAVPALSALTPHSRTISDDARSNYTVFLATEEAFPEEKEALRQARCYWLAAADAAAAAAATASYGNEGSGDDDAQGYINRMSRYRKSRVYKTDMNAITAGVDSAFRGHIVNDAEGLVESHWQLEELNAERRKALVQKLLHHGAFTFADPNERKGHFGCPVVPRLLRKAFLTKEVKKGHALGLGANLHVFAEVPPALVAFLLTAIECILKRWETGTYNKRLHFTMAAFEPVYTRHLQALHQVENRAPRKLDEIRKEIWMTAIANTSIGSAIQVVDDENGYMRPEDLDGLDADDAALYNMCNRPDVHNETRWDRPDQQHS</sequence>
<reference evidence="3 4" key="1">
    <citation type="journal article" date="2016" name="Mol. Biol. Evol.">
        <title>Comparative Genomics of Early-Diverging Mushroom-Forming Fungi Provides Insights into the Origins of Lignocellulose Decay Capabilities.</title>
        <authorList>
            <person name="Nagy L.G."/>
            <person name="Riley R."/>
            <person name="Tritt A."/>
            <person name="Adam C."/>
            <person name="Daum C."/>
            <person name="Floudas D."/>
            <person name="Sun H."/>
            <person name="Yadav J.S."/>
            <person name="Pangilinan J."/>
            <person name="Larsson K.H."/>
            <person name="Matsuura K."/>
            <person name="Barry K."/>
            <person name="Labutti K."/>
            <person name="Kuo R."/>
            <person name="Ohm R.A."/>
            <person name="Bhattacharya S.S."/>
            <person name="Shirouzu T."/>
            <person name="Yoshinaga Y."/>
            <person name="Martin F.M."/>
            <person name="Grigoriev I.V."/>
            <person name="Hibbett D.S."/>
        </authorList>
    </citation>
    <scope>NUCLEOTIDE SEQUENCE [LARGE SCALE GENOMIC DNA]</scope>
    <source>
        <strain evidence="3 4">HHB12029</strain>
    </source>
</reference>
<dbReference type="OrthoDB" id="3148220at2759"/>
<dbReference type="InParanoid" id="A0A165Z4R7"/>
<protein>
    <recommendedName>
        <fullName evidence="2">DUF6532 domain-containing protein</fullName>
    </recommendedName>
</protein>
<evidence type="ECO:0000259" key="2">
    <source>
        <dbReference type="Pfam" id="PF20149"/>
    </source>
</evidence>
<gene>
    <name evidence="3" type="ORF">EXIGLDRAFT_707261</name>
</gene>
<dbReference type="InterPro" id="IPR045341">
    <property type="entry name" value="DUF6532"/>
</dbReference>
<feature type="compositionally biased region" description="Low complexity" evidence="1">
    <location>
        <begin position="216"/>
        <end position="238"/>
    </location>
</feature>
<name>A0A165Z4R7_EXIGL</name>
<keyword evidence="4" id="KW-1185">Reference proteome</keyword>
<feature type="region of interest" description="Disordered" evidence="1">
    <location>
        <begin position="200"/>
        <end position="264"/>
    </location>
</feature>
<proteinExistence type="predicted"/>
<feature type="compositionally biased region" description="Low complexity" evidence="1">
    <location>
        <begin position="78"/>
        <end position="117"/>
    </location>
</feature>
<accession>A0A165Z4R7</accession>
<evidence type="ECO:0000313" key="3">
    <source>
        <dbReference type="EMBL" id="KZV79319.1"/>
    </source>
</evidence>